<sequence>MKAIVTAILVTLLVGCASQPPVRKIENNYLTSSRSPHLTFKIPNNWQPSDSYTTTKFQKYNTGVGQGLFGSNVTTDYFEFIETESNSSKIDKIIKIDFIYGKEFSFGDGFANNAYHSQKREKLADGYNYYTGYLLTDVYLGKVTNPNISIDNPIYDKKNLKNCYLLKVFKRSHTKRKHILVVRVYKGGVTCDKNFKNNHAEVIKKYESELNAVANSIVQSSSS</sequence>
<dbReference type="EMBL" id="JACCKB010000056">
    <property type="protein sequence ID" value="NYZ68997.1"/>
    <property type="molecule type" value="Genomic_DNA"/>
</dbReference>
<dbReference type="Proteomes" id="UP000569732">
    <property type="component" value="Unassembled WGS sequence"/>
</dbReference>
<name>A0A853IHU5_9GAMM</name>
<comment type="caution">
    <text evidence="1">The sequence shown here is derived from an EMBL/GenBank/DDBJ whole genome shotgun (WGS) entry which is preliminary data.</text>
</comment>
<protein>
    <recommendedName>
        <fullName evidence="3">Lipoprotein</fullName>
    </recommendedName>
</protein>
<evidence type="ECO:0000313" key="2">
    <source>
        <dbReference type="Proteomes" id="UP000569732"/>
    </source>
</evidence>
<reference evidence="1 2" key="1">
    <citation type="submission" date="2020-07" db="EMBL/GenBank/DDBJ databases">
        <title>Endozoicomonas sp. nov., isolated from sediment.</title>
        <authorList>
            <person name="Gu T."/>
        </authorList>
    </citation>
    <scope>NUCLEOTIDE SEQUENCE [LARGE SCALE GENOMIC DNA]</scope>
    <source>
        <strain evidence="1 2">SM1973</strain>
    </source>
</reference>
<dbReference type="AlphaFoldDB" id="A0A853IHU5"/>
<dbReference type="RefSeq" id="WP_180570997.1">
    <property type="nucleotide sequence ID" value="NZ_JACCKB010000056.1"/>
</dbReference>
<accession>A0A853IHU5</accession>
<dbReference type="PROSITE" id="PS51257">
    <property type="entry name" value="PROKAR_LIPOPROTEIN"/>
    <property type="match status" value="1"/>
</dbReference>
<organism evidence="1 2">
    <name type="scientific">Spartinivicinus marinus</name>
    <dbReference type="NCBI Taxonomy" id="2994442"/>
    <lineage>
        <taxon>Bacteria</taxon>
        <taxon>Pseudomonadati</taxon>
        <taxon>Pseudomonadota</taxon>
        <taxon>Gammaproteobacteria</taxon>
        <taxon>Oceanospirillales</taxon>
        <taxon>Zooshikellaceae</taxon>
        <taxon>Spartinivicinus</taxon>
    </lineage>
</organism>
<keyword evidence="2" id="KW-1185">Reference proteome</keyword>
<evidence type="ECO:0000313" key="1">
    <source>
        <dbReference type="EMBL" id="NYZ68997.1"/>
    </source>
</evidence>
<evidence type="ECO:0008006" key="3">
    <source>
        <dbReference type="Google" id="ProtNLM"/>
    </source>
</evidence>
<gene>
    <name evidence="1" type="ORF">H0A36_23535</name>
</gene>
<proteinExistence type="predicted"/>